<name>A0A2T7F7T4_9POAL</name>
<dbReference type="GO" id="GO:0000076">
    <property type="term" value="P:DNA replication checkpoint signaling"/>
    <property type="evidence" value="ECO:0007669"/>
    <property type="project" value="TreeGrafter"/>
</dbReference>
<dbReference type="CDD" id="cd08767">
    <property type="entry name" value="Cdt1_c"/>
    <property type="match status" value="1"/>
</dbReference>
<dbReference type="InterPro" id="IPR032054">
    <property type="entry name" value="Cdt1_C"/>
</dbReference>
<evidence type="ECO:0000313" key="5">
    <source>
        <dbReference type="EMBL" id="PUZ76141.1"/>
    </source>
</evidence>
<dbReference type="InterPro" id="IPR036390">
    <property type="entry name" value="WH_DNA-bd_sf"/>
</dbReference>
<sequence>MEMDAGTPSKKAKTSAAAGATPQKPWKAAPADQILTPEKLAPRVTVAAAAAAAEQIWTPEKPEEMPRARSRSVAFSVKEVRRAALGLRRPEKGTPAAAEEADELESLERELGVGAGASQSPVKRKAEVKLPGSYEMLCEFFNCLESSTRLLRMKGSKASFPNICASIQHLSERRFTYSHLAQLKYVMPEAIVINKILLRDDTTCCMKPDLQVNLVVGAVESVKKQKGETAYSALRRIFRQRLVDFFRDHPEGDDIPEHELPHPFNRTRLSMPQAAPRVVPEPASPIEASDVNGQQATMMSHMSQSFKRRFSQRSPISSATASATSQLVKVESTVLSPLSRNSLPSSYVSASKEAQPEEDGKVVVSMSGVSEGTPAKYASTPVRLMASTPDLKTPKRPISDAGYGTPPLKMSKRSARAKLFTTPTKVDSMDGEDQNTISAVDSDDELLSFLPQSLLQSVKQKELRAMEEKETGFSDKVKRQKLIASLPSVFDVVFLIYQSRQRSVMTKQELIHKIVASSPKIVDRSEIEEQLTLLKELVPEWISEKTARSGDVLCCVDATLSQADIRQRLYAAE</sequence>
<comment type="similarity">
    <text evidence="1">Belongs to the Cdt1 family.</text>
</comment>
<dbReference type="InterPro" id="IPR038090">
    <property type="entry name" value="Cdt1_C_WH_dom_sf"/>
</dbReference>
<dbReference type="GO" id="GO:0070182">
    <property type="term" value="F:DNA polymerase binding"/>
    <property type="evidence" value="ECO:0007669"/>
    <property type="project" value="TreeGrafter"/>
</dbReference>
<evidence type="ECO:0000313" key="6">
    <source>
        <dbReference type="Proteomes" id="UP000244336"/>
    </source>
</evidence>
<dbReference type="Pfam" id="PF08839">
    <property type="entry name" value="CDT1"/>
    <property type="match status" value="1"/>
</dbReference>
<dbReference type="PANTHER" id="PTHR28637:SF1">
    <property type="entry name" value="DNA REPLICATION FACTOR CDT1"/>
    <property type="match status" value="1"/>
</dbReference>
<dbReference type="PANTHER" id="PTHR28637">
    <property type="entry name" value="DNA REPLICATION FACTOR CDT1"/>
    <property type="match status" value="1"/>
</dbReference>
<dbReference type="GO" id="GO:0005634">
    <property type="term" value="C:nucleus"/>
    <property type="evidence" value="ECO:0007669"/>
    <property type="project" value="TreeGrafter"/>
</dbReference>
<dbReference type="GO" id="GO:0071163">
    <property type="term" value="P:DNA replication preinitiation complex assembly"/>
    <property type="evidence" value="ECO:0007669"/>
    <property type="project" value="InterPro"/>
</dbReference>
<reference evidence="5 6" key="1">
    <citation type="submission" date="2018-04" db="EMBL/GenBank/DDBJ databases">
        <title>WGS assembly of Panicum hallii var. hallii HAL2.</title>
        <authorList>
            <person name="Lovell J."/>
            <person name="Jenkins J."/>
            <person name="Lowry D."/>
            <person name="Mamidi S."/>
            <person name="Sreedasyam A."/>
            <person name="Weng X."/>
            <person name="Barry K."/>
            <person name="Bonette J."/>
            <person name="Campitelli B."/>
            <person name="Daum C."/>
            <person name="Gordon S."/>
            <person name="Gould B."/>
            <person name="Lipzen A."/>
            <person name="MacQueen A."/>
            <person name="Palacio-Mejia J."/>
            <person name="Plott C."/>
            <person name="Shakirov E."/>
            <person name="Shu S."/>
            <person name="Yoshinaga Y."/>
            <person name="Zane M."/>
            <person name="Rokhsar D."/>
            <person name="Grimwood J."/>
            <person name="Schmutz J."/>
            <person name="Juenger T."/>
        </authorList>
    </citation>
    <scope>NUCLEOTIDE SEQUENCE [LARGE SCALE GENOMIC DNA]</scope>
    <source>
        <strain evidence="6">cv. HAL2</strain>
    </source>
</reference>
<evidence type="ECO:0000256" key="2">
    <source>
        <dbReference type="ARBA" id="ARBA00023306"/>
    </source>
</evidence>
<dbReference type="Proteomes" id="UP000244336">
    <property type="component" value="Chromosome 1"/>
</dbReference>
<keyword evidence="6" id="KW-1185">Reference proteome</keyword>
<dbReference type="GO" id="GO:0003677">
    <property type="term" value="F:DNA binding"/>
    <property type="evidence" value="ECO:0007669"/>
    <property type="project" value="InterPro"/>
</dbReference>
<dbReference type="Gramene" id="PUZ76141">
    <property type="protein sequence ID" value="PUZ76141"/>
    <property type="gene ID" value="GQ55_1G265900"/>
</dbReference>
<dbReference type="Pfam" id="PF16679">
    <property type="entry name" value="CDT1_C"/>
    <property type="match status" value="1"/>
</dbReference>
<dbReference type="STRING" id="1504633.A0A2T7F7T4"/>
<dbReference type="FunFam" id="1.10.10.1420:FF:000003">
    <property type="entry name" value="CDT1-like protein a chloroplastic"/>
    <property type="match status" value="1"/>
</dbReference>
<organism evidence="5 6">
    <name type="scientific">Panicum hallii var. hallii</name>
    <dbReference type="NCBI Taxonomy" id="1504633"/>
    <lineage>
        <taxon>Eukaryota</taxon>
        <taxon>Viridiplantae</taxon>
        <taxon>Streptophyta</taxon>
        <taxon>Embryophyta</taxon>
        <taxon>Tracheophyta</taxon>
        <taxon>Spermatophyta</taxon>
        <taxon>Magnoliopsida</taxon>
        <taxon>Liliopsida</taxon>
        <taxon>Poales</taxon>
        <taxon>Poaceae</taxon>
        <taxon>PACMAD clade</taxon>
        <taxon>Panicoideae</taxon>
        <taxon>Panicodae</taxon>
        <taxon>Paniceae</taxon>
        <taxon>Panicinae</taxon>
        <taxon>Panicum</taxon>
        <taxon>Panicum sect. Panicum</taxon>
    </lineage>
</organism>
<evidence type="ECO:0000256" key="1">
    <source>
        <dbReference type="ARBA" id="ARBA00008356"/>
    </source>
</evidence>
<dbReference type="EMBL" id="CM009749">
    <property type="protein sequence ID" value="PUZ76141.1"/>
    <property type="molecule type" value="Genomic_DNA"/>
</dbReference>
<dbReference type="InterPro" id="IPR014939">
    <property type="entry name" value="CDT1_Gemini-bd-like"/>
</dbReference>
<dbReference type="SUPFAM" id="SSF46785">
    <property type="entry name" value="Winged helix' DNA-binding domain"/>
    <property type="match status" value="1"/>
</dbReference>
<dbReference type="GO" id="GO:0030174">
    <property type="term" value="P:regulation of DNA-templated DNA replication initiation"/>
    <property type="evidence" value="ECO:0007669"/>
    <property type="project" value="InterPro"/>
</dbReference>
<evidence type="ECO:0000256" key="3">
    <source>
        <dbReference type="SAM" id="MobiDB-lite"/>
    </source>
</evidence>
<feature type="region of interest" description="Disordered" evidence="3">
    <location>
        <begin position="387"/>
        <end position="408"/>
    </location>
</feature>
<dbReference type="SMART" id="SM01075">
    <property type="entry name" value="CDT1"/>
    <property type="match status" value="1"/>
</dbReference>
<dbReference type="InterPro" id="IPR045173">
    <property type="entry name" value="Cdt1"/>
</dbReference>
<feature type="region of interest" description="Disordered" evidence="3">
    <location>
        <begin position="339"/>
        <end position="362"/>
    </location>
</feature>
<gene>
    <name evidence="5" type="ORF">GQ55_1G265900</name>
</gene>
<feature type="compositionally biased region" description="Low complexity" evidence="3">
    <location>
        <begin position="1"/>
        <end position="22"/>
    </location>
</feature>
<dbReference type="CDD" id="cd08674">
    <property type="entry name" value="Cdt1_m"/>
    <property type="match status" value="1"/>
</dbReference>
<accession>A0A2T7F7T4</accession>
<feature type="domain" description="CDT1 Geminin-binding" evidence="4">
    <location>
        <begin position="130"/>
        <end position="262"/>
    </location>
</feature>
<feature type="region of interest" description="Disordered" evidence="3">
    <location>
        <begin position="1"/>
        <end position="34"/>
    </location>
</feature>
<evidence type="ECO:0000259" key="4">
    <source>
        <dbReference type="SMART" id="SM01075"/>
    </source>
</evidence>
<dbReference type="AlphaFoldDB" id="A0A2T7F7T4"/>
<protein>
    <recommendedName>
        <fullName evidence="4">CDT1 Geminin-binding domain-containing protein</fullName>
    </recommendedName>
</protein>
<proteinExistence type="inferred from homology"/>
<dbReference type="OrthoDB" id="341730at2759"/>
<dbReference type="Gene3D" id="1.10.10.1420">
    <property type="entry name" value="DNA replication factor Cdt1, C-terminal WH domain"/>
    <property type="match status" value="1"/>
</dbReference>
<keyword evidence="2" id="KW-0131">Cell cycle</keyword>
<dbReference type="GO" id="GO:0000278">
    <property type="term" value="P:mitotic cell cycle"/>
    <property type="evidence" value="ECO:0007669"/>
    <property type="project" value="TreeGrafter"/>
</dbReference>